<feature type="compositionally biased region" description="Basic and acidic residues" evidence="1">
    <location>
        <begin position="1"/>
        <end position="11"/>
    </location>
</feature>
<protein>
    <submittedName>
        <fullName evidence="2">Uncharacterized protein</fullName>
    </submittedName>
</protein>
<proteinExistence type="predicted"/>
<gene>
    <name evidence="2" type="ORF">CEXT_71071</name>
</gene>
<sequence length="77" mass="8342">MAHIEQGDPKRSSLSSESNKRPTHYRPLLSLGAILKTGAICKRSPLNGAHPPLSWSGFPRHRQCARGLRPGGGEESV</sequence>
<comment type="caution">
    <text evidence="2">The sequence shown here is derived from an EMBL/GenBank/DDBJ whole genome shotgun (WGS) entry which is preliminary data.</text>
</comment>
<accession>A0AAV4MUQ8</accession>
<evidence type="ECO:0000256" key="1">
    <source>
        <dbReference type="SAM" id="MobiDB-lite"/>
    </source>
</evidence>
<evidence type="ECO:0000313" key="3">
    <source>
        <dbReference type="Proteomes" id="UP001054945"/>
    </source>
</evidence>
<feature type="region of interest" description="Disordered" evidence="1">
    <location>
        <begin position="51"/>
        <end position="77"/>
    </location>
</feature>
<evidence type="ECO:0000313" key="2">
    <source>
        <dbReference type="EMBL" id="GIX75690.1"/>
    </source>
</evidence>
<dbReference type="EMBL" id="BPLR01002610">
    <property type="protein sequence ID" value="GIX75690.1"/>
    <property type="molecule type" value="Genomic_DNA"/>
</dbReference>
<reference evidence="2 3" key="1">
    <citation type="submission" date="2021-06" db="EMBL/GenBank/DDBJ databases">
        <title>Caerostris extrusa draft genome.</title>
        <authorList>
            <person name="Kono N."/>
            <person name="Arakawa K."/>
        </authorList>
    </citation>
    <scope>NUCLEOTIDE SEQUENCE [LARGE SCALE GENOMIC DNA]</scope>
</reference>
<dbReference type="AlphaFoldDB" id="A0AAV4MUQ8"/>
<keyword evidence="3" id="KW-1185">Reference proteome</keyword>
<name>A0AAV4MUQ8_CAEEX</name>
<organism evidence="2 3">
    <name type="scientific">Caerostris extrusa</name>
    <name type="common">Bark spider</name>
    <name type="synonym">Caerostris bankana</name>
    <dbReference type="NCBI Taxonomy" id="172846"/>
    <lineage>
        <taxon>Eukaryota</taxon>
        <taxon>Metazoa</taxon>
        <taxon>Ecdysozoa</taxon>
        <taxon>Arthropoda</taxon>
        <taxon>Chelicerata</taxon>
        <taxon>Arachnida</taxon>
        <taxon>Araneae</taxon>
        <taxon>Araneomorphae</taxon>
        <taxon>Entelegynae</taxon>
        <taxon>Araneoidea</taxon>
        <taxon>Araneidae</taxon>
        <taxon>Caerostris</taxon>
    </lineage>
</organism>
<feature type="region of interest" description="Disordered" evidence="1">
    <location>
        <begin position="1"/>
        <end position="26"/>
    </location>
</feature>
<dbReference type="Proteomes" id="UP001054945">
    <property type="component" value="Unassembled WGS sequence"/>
</dbReference>